<dbReference type="AlphaFoldDB" id="A0A0H5QMF8"/>
<dbReference type="EMBL" id="LN853899">
    <property type="protein sequence ID" value="CRY96957.1"/>
    <property type="molecule type" value="Genomic_DNA"/>
</dbReference>
<organism evidence="5">
    <name type="scientific">uncultured prokaryote</name>
    <dbReference type="NCBI Taxonomy" id="198431"/>
    <lineage>
        <taxon>unclassified sequences</taxon>
        <taxon>environmental samples</taxon>
    </lineage>
</organism>
<dbReference type="PRINTS" id="PR00300">
    <property type="entry name" value="CLPPROTEASEA"/>
</dbReference>
<dbReference type="PANTHER" id="PTHR30050">
    <property type="entry name" value="CHROMOSOMAL REPLICATION INITIATOR PROTEIN DNAA"/>
    <property type="match status" value="1"/>
</dbReference>
<dbReference type="Gene3D" id="3.40.50.300">
    <property type="entry name" value="P-loop containing nucleotide triphosphate hydrolases"/>
    <property type="match status" value="1"/>
</dbReference>
<keyword evidence="2" id="KW-0547">Nucleotide-binding</keyword>
<dbReference type="InterPro" id="IPR002611">
    <property type="entry name" value="IstB_ATP-bd"/>
</dbReference>
<dbReference type="SMART" id="SM00382">
    <property type="entry name" value="AAA"/>
    <property type="match status" value="1"/>
</dbReference>
<dbReference type="GO" id="GO:0005524">
    <property type="term" value="F:ATP binding"/>
    <property type="evidence" value="ECO:0007669"/>
    <property type="project" value="UniProtKB-KW"/>
</dbReference>
<dbReference type="Pfam" id="PF01695">
    <property type="entry name" value="IstB_IS21"/>
    <property type="match status" value="1"/>
</dbReference>
<evidence type="ECO:0000256" key="1">
    <source>
        <dbReference type="ARBA" id="ARBA00008059"/>
    </source>
</evidence>
<dbReference type="InterPro" id="IPR047661">
    <property type="entry name" value="IstB"/>
</dbReference>
<dbReference type="SUPFAM" id="SSF52540">
    <property type="entry name" value="P-loop containing nucleoside triphosphate hydrolases"/>
    <property type="match status" value="1"/>
</dbReference>
<dbReference type="NCBIfam" id="NF038214">
    <property type="entry name" value="IS21_help_AAA"/>
    <property type="match status" value="1"/>
</dbReference>
<sequence length="265" mass="30819">MTEFTMDRLRENLEALKMKNTLEILDNYLERAVAENLNIVDVLDHIFAEEAKSKRKRAYEKQIQMSGFPIKKTLDDFDFSFQPSIDKRQIDELATMRFLENGENVVFLGPPGVGKTHLASALGLVAAQHRFSTYYVNCHQLIEQLKKAHFENRLPDKLRVLAKYKMLIIDEIGYLPMDIQGANLFFQLIARRYEKTSTVFTSNKTFSQWNEVFADVTIASAILDRVLHHCTVINIKGESYRLKERKEFMRQKQQIVNTLFEQGST</sequence>
<reference evidence="5" key="2">
    <citation type="submission" date="2015-07" db="EMBL/GenBank/DDBJ databases">
        <title>Plasmids, circular viruses and viroids from rat gut.</title>
        <authorList>
            <person name="Jorgensen T.J."/>
            <person name="Hansen M.A."/>
            <person name="Xu Z."/>
            <person name="Tabak M.A."/>
            <person name="Sorensen S.J."/>
            <person name="Hansen L.H."/>
        </authorList>
    </citation>
    <scope>NUCLEOTIDE SEQUENCE</scope>
    <source>
        <strain evidence="5">RGFK1335</strain>
    </source>
</reference>
<dbReference type="InterPro" id="IPR027417">
    <property type="entry name" value="P-loop_NTPase"/>
</dbReference>
<dbReference type="GO" id="GO:0006260">
    <property type="term" value="P:DNA replication"/>
    <property type="evidence" value="ECO:0007669"/>
    <property type="project" value="TreeGrafter"/>
</dbReference>
<keyword evidence="3" id="KW-0067">ATP-binding</keyword>
<protein>
    <recommendedName>
        <fullName evidence="4">AAA+ ATPase domain-containing protein</fullName>
    </recommendedName>
</protein>
<evidence type="ECO:0000313" key="5">
    <source>
        <dbReference type="EMBL" id="CRY96957.1"/>
    </source>
</evidence>
<dbReference type="PANTHER" id="PTHR30050:SF4">
    <property type="entry name" value="ATP-BINDING PROTEIN RV3427C IN INSERTION SEQUENCE-RELATED"/>
    <property type="match status" value="1"/>
</dbReference>
<feature type="domain" description="AAA+ ATPase" evidence="4">
    <location>
        <begin position="101"/>
        <end position="234"/>
    </location>
</feature>
<accession>A0A0H5QMF8</accession>
<evidence type="ECO:0000256" key="2">
    <source>
        <dbReference type="ARBA" id="ARBA00022741"/>
    </source>
</evidence>
<comment type="similarity">
    <text evidence="1">Belongs to the IS21/IS1162 putative ATP-binding protein family.</text>
</comment>
<dbReference type="InterPro" id="IPR028350">
    <property type="entry name" value="DNAC/IstB-like"/>
</dbReference>
<dbReference type="CDD" id="cd00009">
    <property type="entry name" value="AAA"/>
    <property type="match status" value="1"/>
</dbReference>
<reference evidence="5" key="1">
    <citation type="submission" date="2015-06" db="EMBL/GenBank/DDBJ databases">
        <authorList>
            <person name="Joergensen T."/>
        </authorList>
    </citation>
    <scope>NUCLEOTIDE SEQUENCE</scope>
    <source>
        <strain evidence="5">RGFK1335</strain>
    </source>
</reference>
<dbReference type="PIRSF" id="PIRSF003073">
    <property type="entry name" value="DNAC_TnpB_IstB"/>
    <property type="match status" value="1"/>
</dbReference>
<dbReference type="InterPro" id="IPR003593">
    <property type="entry name" value="AAA+_ATPase"/>
</dbReference>
<dbReference type="InterPro" id="IPR001270">
    <property type="entry name" value="ClpA/B"/>
</dbReference>
<proteinExistence type="inferred from homology"/>
<evidence type="ECO:0000259" key="4">
    <source>
        <dbReference type="SMART" id="SM00382"/>
    </source>
</evidence>
<evidence type="ECO:0000256" key="3">
    <source>
        <dbReference type="ARBA" id="ARBA00022840"/>
    </source>
</evidence>
<name>A0A0H5QMF8_9ZZZZ</name>